<evidence type="ECO:0000256" key="1">
    <source>
        <dbReference type="SAM" id="MobiDB-lite"/>
    </source>
</evidence>
<dbReference type="RefSeq" id="WP_370538812.1">
    <property type="nucleotide sequence ID" value="NZ_CP030139.2"/>
</dbReference>
<dbReference type="EMBL" id="CP030139">
    <property type="protein sequence ID" value="WVS92505.1"/>
    <property type="molecule type" value="Genomic_DNA"/>
</dbReference>
<dbReference type="Proteomes" id="UP000267249">
    <property type="component" value="Chromosome"/>
</dbReference>
<sequence length="204" mass="22716">MPSSSLPEPLQRILQGSDSTLDQELRRFQEWSQANPGWDKVVTPMTPPPQQEYDSTEALFAASHQGWRRLLPVDRTPLYALSIVAAVLVVAVGIASQLVRRSPAPTAPPTVAFQGPDLSQREFADLTLDRLSQINPEGRDRPRFQLFVQVSPGQSLEQLAALIPGSQVEGDRLLVGEFRDRQAATERQQQFRQQGYSTELKTSP</sequence>
<evidence type="ECO:0008006" key="5">
    <source>
        <dbReference type="Google" id="ProtNLM"/>
    </source>
</evidence>
<evidence type="ECO:0000313" key="3">
    <source>
        <dbReference type="EMBL" id="WVS92505.1"/>
    </source>
</evidence>
<accession>A0AAQ3MD63</accession>
<proteinExistence type="predicted"/>
<keyword evidence="2" id="KW-0472">Membrane</keyword>
<keyword evidence="2" id="KW-0812">Transmembrane</keyword>
<evidence type="ECO:0000256" key="2">
    <source>
        <dbReference type="SAM" id="Phobius"/>
    </source>
</evidence>
<name>A0AAQ3MD63_SYNEL</name>
<feature type="region of interest" description="Disordered" evidence="1">
    <location>
        <begin position="184"/>
        <end position="204"/>
    </location>
</feature>
<protein>
    <recommendedName>
        <fullName evidence="5">SPOR domain-containing protein</fullName>
    </recommendedName>
</protein>
<feature type="compositionally biased region" description="Polar residues" evidence="1">
    <location>
        <begin position="185"/>
        <end position="204"/>
    </location>
</feature>
<dbReference type="AlphaFoldDB" id="A0AAQ3MD63"/>
<gene>
    <name evidence="3" type="ORF">DOP62_12585</name>
</gene>
<feature type="transmembrane region" description="Helical" evidence="2">
    <location>
        <begin position="78"/>
        <end position="99"/>
    </location>
</feature>
<evidence type="ECO:0000313" key="4">
    <source>
        <dbReference type="Proteomes" id="UP000267249"/>
    </source>
</evidence>
<reference evidence="3 4" key="1">
    <citation type="journal article" date="2018" name="Sci. Rep.">
        <title>Genome Features and Biochemical Characteristics of a Robust, Fast Growing and Naturally Transformable Cyanobacterium Synechococcus elongatus PCC 11801 Isolated from India.</title>
        <authorList>
            <person name="Jaiswal D."/>
            <person name="Sengupta A."/>
            <person name="Sohoni S."/>
            <person name="Sengupta S."/>
            <person name="Phadnavis A.G."/>
            <person name="Pakrasi H.B."/>
            <person name="Wangikar P.P."/>
        </authorList>
    </citation>
    <scope>NUCLEOTIDE SEQUENCE [LARGE SCALE GENOMIC DNA]</scope>
    <source>
        <strain evidence="3 4">PCC 11801</strain>
    </source>
</reference>
<organism evidence="3 4">
    <name type="scientific">Synechococcus elongatus PCC 11801</name>
    <dbReference type="NCBI Taxonomy" id="2219813"/>
    <lineage>
        <taxon>Bacteria</taxon>
        <taxon>Bacillati</taxon>
        <taxon>Cyanobacteriota</taxon>
        <taxon>Cyanophyceae</taxon>
        <taxon>Synechococcales</taxon>
        <taxon>Synechococcaceae</taxon>
        <taxon>Synechococcus</taxon>
    </lineage>
</organism>
<keyword evidence="2" id="KW-1133">Transmembrane helix</keyword>